<keyword evidence="3" id="KW-1185">Reference proteome</keyword>
<evidence type="ECO:0000256" key="1">
    <source>
        <dbReference type="SAM" id="MobiDB-lite"/>
    </source>
</evidence>
<dbReference type="AlphaFoldDB" id="A0A367YH06"/>
<evidence type="ECO:0000313" key="2">
    <source>
        <dbReference type="EMBL" id="RCK65163.1"/>
    </source>
</evidence>
<protein>
    <submittedName>
        <fullName evidence="2">Uncharacterized protein</fullName>
    </submittedName>
</protein>
<sequence length="536" mass="61166">MTTDTLSDLSRLPNEIIAQIVNYVQPFSCQVKLMPIPVFRPFIERNLCHQKKWRVSTSSLCPVVPNKALEHKESDDLMPVGYVPPTPVCPNFKNIQVSGDIDDEDEFRVFNVGSLIHTVTSFHGIYPKSIYFETYGAFKTCSYICPDIIAYAQDVRVRVATLLKGNLHSVDRCWAQVDELINLDCGNVTELNLQYVDLAGLDLHRLLLLTTLKSLGMVTYAFMLQNLNLTTLELTDTVVDCGDLKYLPESLLSLEIDRVIIHSLRYELPFTQLREFLSSFDLYDENTVIDLQPLTCLEKCTIFGCIQFHSLDQLKLPASVQHLTIESCFYLSEIGPIKEYTNLKSFTWTEALLSLDFYLHTTFPETLTHLTVNGQNSKSDVVIDGYYRWLPQRFECVYGMKCYIVDHDFKLPTNLTDLLISNCRYLSVNCARLELPPRLENLTLLNLANLRNIHALSLPDSLRSLNLNSNKIKCLHGLKIPENLRILKLDDNRLAHIPDSLLMNKLTTISLTDNLIRSPPDSPNKRPRDARGEDTL</sequence>
<evidence type="ECO:0000313" key="3">
    <source>
        <dbReference type="Proteomes" id="UP000253472"/>
    </source>
</evidence>
<reference evidence="2 3" key="1">
    <citation type="submission" date="2018-06" db="EMBL/GenBank/DDBJ databases">
        <title>Whole genome sequencing of Candida tropicalis (genome annotated by CSBL at Korea University).</title>
        <authorList>
            <person name="Ahn J."/>
        </authorList>
    </citation>
    <scope>NUCLEOTIDE SEQUENCE [LARGE SCALE GENOMIC DNA]</scope>
    <source>
        <strain evidence="2 3">ATCC 20962</strain>
    </source>
</reference>
<dbReference type="Gene3D" id="3.80.10.10">
    <property type="entry name" value="Ribonuclease Inhibitor"/>
    <property type="match status" value="1"/>
</dbReference>
<feature type="region of interest" description="Disordered" evidence="1">
    <location>
        <begin position="514"/>
        <end position="536"/>
    </location>
</feature>
<dbReference type="SUPFAM" id="SSF52058">
    <property type="entry name" value="L domain-like"/>
    <property type="match status" value="1"/>
</dbReference>
<feature type="compositionally biased region" description="Basic and acidic residues" evidence="1">
    <location>
        <begin position="523"/>
        <end position="536"/>
    </location>
</feature>
<name>A0A367YH06_9ASCO</name>
<dbReference type="PROSITE" id="PS51450">
    <property type="entry name" value="LRR"/>
    <property type="match status" value="2"/>
</dbReference>
<dbReference type="EMBL" id="QLNQ01000021">
    <property type="protein sequence ID" value="RCK65163.1"/>
    <property type="molecule type" value="Genomic_DNA"/>
</dbReference>
<gene>
    <name evidence="2" type="ORF">Cantr_00543</name>
</gene>
<dbReference type="InterPro" id="IPR001611">
    <property type="entry name" value="Leu-rich_rpt"/>
</dbReference>
<dbReference type="InterPro" id="IPR032675">
    <property type="entry name" value="LRR_dom_sf"/>
</dbReference>
<comment type="caution">
    <text evidence="2">The sequence shown here is derived from an EMBL/GenBank/DDBJ whole genome shotgun (WGS) entry which is preliminary data.</text>
</comment>
<dbReference type="STRING" id="5486.A0A367YH06"/>
<accession>A0A367YH06</accession>
<organism evidence="2 3">
    <name type="scientific">Candida viswanathii</name>
    <dbReference type="NCBI Taxonomy" id="5486"/>
    <lineage>
        <taxon>Eukaryota</taxon>
        <taxon>Fungi</taxon>
        <taxon>Dikarya</taxon>
        <taxon>Ascomycota</taxon>
        <taxon>Saccharomycotina</taxon>
        <taxon>Pichiomycetes</taxon>
        <taxon>Debaryomycetaceae</taxon>
        <taxon>Candida/Lodderomyces clade</taxon>
        <taxon>Candida</taxon>
    </lineage>
</organism>
<dbReference type="Proteomes" id="UP000253472">
    <property type="component" value="Unassembled WGS sequence"/>
</dbReference>
<dbReference type="OrthoDB" id="676979at2759"/>
<proteinExistence type="predicted"/>